<feature type="transmembrane region" description="Helical" evidence="1">
    <location>
        <begin position="61"/>
        <end position="81"/>
    </location>
</feature>
<organism evidence="2 3">
    <name type="scientific">Corynebacterium pollutisoli</name>
    <dbReference type="NCBI Taxonomy" id="1610489"/>
    <lineage>
        <taxon>Bacteria</taxon>
        <taxon>Bacillati</taxon>
        <taxon>Actinomycetota</taxon>
        <taxon>Actinomycetes</taxon>
        <taxon>Mycobacteriales</taxon>
        <taxon>Corynebacteriaceae</taxon>
        <taxon>Corynebacterium</taxon>
    </lineage>
</organism>
<proteinExistence type="predicted"/>
<dbReference type="AlphaFoldDB" id="A0A7X8MVE7"/>
<sequence length="238" mass="24967">MNARHLHLAGLILQAVAYPSLTLWFRLDLDFNPWIIAGALGTLGCVLALAGALAGRRFIPLGSLGTVGALVAGVGWVSWLVVGFTSQPDDPVINITGLLAPPGLALGIIAHLLSYRRRADSSGSPGSRPRVATTGALWFGLALLAVEVALYGILMTETFDFSTLPLILVQIILGGWLVGRAHLTPAQDAGVSRILALVGGYLAIIGAVPFFLLGQLSIVVILVAGVLELRERKRSGHS</sequence>
<evidence type="ECO:0000313" key="2">
    <source>
        <dbReference type="EMBL" id="NLP38406.1"/>
    </source>
</evidence>
<keyword evidence="1" id="KW-0812">Transmembrane</keyword>
<evidence type="ECO:0000256" key="1">
    <source>
        <dbReference type="SAM" id="Phobius"/>
    </source>
</evidence>
<name>A0A7X8MVE7_9CORY</name>
<keyword evidence="1" id="KW-1133">Transmembrane helix</keyword>
<feature type="transmembrane region" description="Helical" evidence="1">
    <location>
        <begin position="93"/>
        <end position="115"/>
    </location>
</feature>
<feature type="transmembrane region" description="Helical" evidence="1">
    <location>
        <begin position="33"/>
        <end position="54"/>
    </location>
</feature>
<accession>A0A7X8MVE7</accession>
<gene>
    <name evidence="2" type="ORF">GX356_01605</name>
</gene>
<evidence type="ECO:0000313" key="3">
    <source>
        <dbReference type="Proteomes" id="UP000568696"/>
    </source>
</evidence>
<reference evidence="2 3" key="1">
    <citation type="journal article" date="2020" name="Biotechnol. Biofuels">
        <title>New insights from the biogas microbiome by comprehensive genome-resolved metagenomics of nearly 1600 species originating from multiple anaerobic digesters.</title>
        <authorList>
            <person name="Campanaro S."/>
            <person name="Treu L."/>
            <person name="Rodriguez-R L.M."/>
            <person name="Kovalovszki A."/>
            <person name="Ziels R.M."/>
            <person name="Maus I."/>
            <person name="Zhu X."/>
            <person name="Kougias P.G."/>
            <person name="Basile A."/>
            <person name="Luo G."/>
            <person name="Schluter A."/>
            <person name="Konstantinidis K.T."/>
            <person name="Angelidaki I."/>
        </authorList>
    </citation>
    <scope>NUCLEOTIDE SEQUENCE [LARGE SCALE GENOMIC DNA]</scope>
    <source>
        <strain evidence="2">AS23ysBPME_344</strain>
    </source>
</reference>
<feature type="transmembrane region" description="Helical" evidence="1">
    <location>
        <begin position="161"/>
        <end position="182"/>
    </location>
</feature>
<protein>
    <submittedName>
        <fullName evidence="2">Uncharacterized protein</fullName>
    </submittedName>
</protein>
<keyword evidence="1" id="KW-0472">Membrane</keyword>
<dbReference type="Proteomes" id="UP000568696">
    <property type="component" value="Unassembled WGS sequence"/>
</dbReference>
<feature type="transmembrane region" description="Helical" evidence="1">
    <location>
        <begin position="194"/>
        <end position="227"/>
    </location>
</feature>
<comment type="caution">
    <text evidence="2">The sequence shown here is derived from an EMBL/GenBank/DDBJ whole genome shotgun (WGS) entry which is preliminary data.</text>
</comment>
<dbReference type="EMBL" id="JAAYSN010000035">
    <property type="protein sequence ID" value="NLP38406.1"/>
    <property type="molecule type" value="Genomic_DNA"/>
</dbReference>
<feature type="transmembrane region" description="Helical" evidence="1">
    <location>
        <begin position="136"/>
        <end position="155"/>
    </location>
</feature>